<dbReference type="InterPro" id="IPR011012">
    <property type="entry name" value="Longin-like_dom_sf"/>
</dbReference>
<evidence type="ECO:0000256" key="5">
    <source>
        <dbReference type="ARBA" id="ARBA00022927"/>
    </source>
</evidence>
<dbReference type="PROSITE" id="PS00989">
    <property type="entry name" value="CLAT_ADAPTOR_S"/>
    <property type="match status" value="1"/>
</dbReference>
<keyword evidence="5 9" id="KW-0653">Protein transport</keyword>
<keyword evidence="11" id="KW-1185">Reference proteome</keyword>
<dbReference type="PIRSF" id="PIRSF015588">
    <property type="entry name" value="AP_complex_sigma"/>
    <property type="match status" value="1"/>
</dbReference>
<dbReference type="GO" id="GO:0016482">
    <property type="term" value="P:cytosolic transport"/>
    <property type="evidence" value="ECO:0007669"/>
    <property type="project" value="UniProtKB-ARBA"/>
</dbReference>
<comment type="subcellular location">
    <subcellularLocation>
        <location evidence="2">Cytoplasmic vesicle</location>
        <location evidence="2">Clathrin-coated vesicle membrane</location>
    </subcellularLocation>
    <subcellularLocation>
        <location evidence="1">Golgi apparatus</location>
    </subcellularLocation>
</comment>
<keyword evidence="4 9" id="KW-0813">Transport</keyword>
<dbReference type="Pfam" id="PF01217">
    <property type="entry name" value="Clat_adaptor_s"/>
    <property type="match status" value="1"/>
</dbReference>
<dbReference type="InterPro" id="IPR044733">
    <property type="entry name" value="AP1_sigma"/>
</dbReference>
<dbReference type="InterPro" id="IPR000804">
    <property type="entry name" value="Clathrin_sm-chain_CS"/>
</dbReference>
<dbReference type="GO" id="GO:0030121">
    <property type="term" value="C:AP-1 adaptor complex"/>
    <property type="evidence" value="ECO:0007669"/>
    <property type="project" value="InterPro"/>
</dbReference>
<proteinExistence type="inferred from homology"/>
<evidence type="ECO:0000256" key="2">
    <source>
        <dbReference type="ARBA" id="ARBA00004640"/>
    </source>
</evidence>
<evidence type="ECO:0000256" key="3">
    <source>
        <dbReference type="ARBA" id="ARBA00006972"/>
    </source>
</evidence>
<dbReference type="CDD" id="cd14831">
    <property type="entry name" value="AP1_sigma"/>
    <property type="match status" value="1"/>
</dbReference>
<name>A0A1I8AVK9_9BILA</name>
<dbReference type="GO" id="GO:0006886">
    <property type="term" value="P:intracellular protein transport"/>
    <property type="evidence" value="ECO:0007669"/>
    <property type="project" value="UniProtKB-UniRule"/>
</dbReference>
<evidence type="ECO:0000256" key="6">
    <source>
        <dbReference type="ARBA" id="ARBA00023034"/>
    </source>
</evidence>
<dbReference type="GO" id="GO:0035615">
    <property type="term" value="F:clathrin adaptor activity"/>
    <property type="evidence" value="ECO:0007669"/>
    <property type="project" value="InterPro"/>
</dbReference>
<evidence type="ECO:0000259" key="10">
    <source>
        <dbReference type="Pfam" id="PF01217"/>
    </source>
</evidence>
<keyword evidence="7 9" id="KW-0472">Membrane</keyword>
<sequence>MIHFFFCFNKQGKLRLQKWYSCYDGKTKKRMMAELATTIMGRKRGMCSFLEYAGLRVVYRRYASLYFACAVDLEDNELYTLEVIHRFVQLLDVYFGSVCELDVIFNFEKVYYILDEFLLAGEVQEAHIDVVLQAVCAQDELQEVGADVRKLQHRLTTRSAFKVIF</sequence>
<dbReference type="Gene3D" id="3.30.450.60">
    <property type="match status" value="1"/>
</dbReference>
<comment type="similarity">
    <text evidence="3 9">Belongs to the adaptor complexes small subunit family.</text>
</comment>
<dbReference type="AlphaFoldDB" id="A0A1I8AVK9"/>
<dbReference type="PANTHER" id="PTHR11753">
    <property type="entry name" value="ADAPTOR COMPLEXES SMALL SUBUNIT FAMILY"/>
    <property type="match status" value="1"/>
</dbReference>
<dbReference type="SUPFAM" id="SSF64356">
    <property type="entry name" value="SNARE-like"/>
    <property type="match status" value="1"/>
</dbReference>
<keyword evidence="8" id="KW-0968">Cytoplasmic vesicle</keyword>
<evidence type="ECO:0000256" key="8">
    <source>
        <dbReference type="ARBA" id="ARBA00023329"/>
    </source>
</evidence>
<evidence type="ECO:0000256" key="9">
    <source>
        <dbReference type="PIRNR" id="PIRNR015588"/>
    </source>
</evidence>
<keyword evidence="6" id="KW-0333">Golgi apparatus</keyword>
<accession>A0A1I8AVK9</accession>
<evidence type="ECO:0000256" key="4">
    <source>
        <dbReference type="ARBA" id="ARBA00022448"/>
    </source>
</evidence>
<evidence type="ECO:0000313" key="12">
    <source>
        <dbReference type="WBParaSite" id="L893_g9960.t1"/>
    </source>
</evidence>
<evidence type="ECO:0000313" key="11">
    <source>
        <dbReference type="Proteomes" id="UP000095287"/>
    </source>
</evidence>
<organism evidence="11 12">
    <name type="scientific">Steinernema glaseri</name>
    <dbReference type="NCBI Taxonomy" id="37863"/>
    <lineage>
        <taxon>Eukaryota</taxon>
        <taxon>Metazoa</taxon>
        <taxon>Ecdysozoa</taxon>
        <taxon>Nematoda</taxon>
        <taxon>Chromadorea</taxon>
        <taxon>Rhabditida</taxon>
        <taxon>Tylenchina</taxon>
        <taxon>Panagrolaimomorpha</taxon>
        <taxon>Strongyloidoidea</taxon>
        <taxon>Steinernematidae</taxon>
        <taxon>Steinernema</taxon>
    </lineage>
</organism>
<evidence type="ECO:0000256" key="1">
    <source>
        <dbReference type="ARBA" id="ARBA00004555"/>
    </source>
</evidence>
<evidence type="ECO:0000256" key="7">
    <source>
        <dbReference type="ARBA" id="ARBA00023136"/>
    </source>
</evidence>
<dbReference type="Proteomes" id="UP000095287">
    <property type="component" value="Unplaced"/>
</dbReference>
<dbReference type="GO" id="GO:0005829">
    <property type="term" value="C:cytosol"/>
    <property type="evidence" value="ECO:0007669"/>
    <property type="project" value="GOC"/>
</dbReference>
<dbReference type="FunFam" id="3.30.450.60:FF:000007">
    <property type="entry name" value="AP complex subunit sigma"/>
    <property type="match status" value="1"/>
</dbReference>
<dbReference type="InterPro" id="IPR022775">
    <property type="entry name" value="AP_mu_sigma_su"/>
</dbReference>
<dbReference type="WBParaSite" id="L893_g9960.t1">
    <property type="protein sequence ID" value="L893_g9960.t1"/>
    <property type="gene ID" value="L893_g9960"/>
</dbReference>
<dbReference type="InterPro" id="IPR016635">
    <property type="entry name" value="AP_complex_ssu"/>
</dbReference>
<reference evidence="12" key="1">
    <citation type="submission" date="2016-11" db="UniProtKB">
        <authorList>
            <consortium name="WormBaseParasite"/>
        </authorList>
    </citation>
    <scope>IDENTIFICATION</scope>
</reference>
<protein>
    <recommendedName>
        <fullName evidence="9">AP complex subunit sigma</fullName>
    </recommendedName>
</protein>
<feature type="domain" description="AP complex mu/sigma subunit" evidence="10">
    <location>
        <begin position="1"/>
        <end position="141"/>
    </location>
</feature>